<sequence>MNFDNGQATSNLTEVLVPSQHVLIAAALGVHDEVAGK</sequence>
<accession>A0A2A5RJY9</accession>
<proteinExistence type="predicted"/>
<evidence type="ECO:0000313" key="2">
    <source>
        <dbReference type="Proteomes" id="UP000218181"/>
    </source>
</evidence>
<reference evidence="1 2" key="1">
    <citation type="submission" date="2014-12" db="EMBL/GenBank/DDBJ databases">
        <title>Draft genome sequences of 10 type strains of Lactococcus.</title>
        <authorList>
            <person name="Sun Z."/>
            <person name="Zhong Z."/>
            <person name="Liu W."/>
            <person name="Zhang W."/>
            <person name="Zhang H."/>
        </authorList>
    </citation>
    <scope>NUCLEOTIDE SEQUENCE [LARGE SCALE GENOMIC DNA]</scope>
    <source>
        <strain evidence="1 2">JCM 16395</strain>
    </source>
</reference>
<name>A0A2A5RJY9_9LACT</name>
<evidence type="ECO:0000313" key="1">
    <source>
        <dbReference type="EMBL" id="PCR99473.1"/>
    </source>
</evidence>
<gene>
    <name evidence="1" type="ORF">RT41_GL001849</name>
</gene>
<dbReference type="AlphaFoldDB" id="A0A2A5RJY9"/>
<dbReference type="Proteomes" id="UP000218181">
    <property type="component" value="Unassembled WGS sequence"/>
</dbReference>
<keyword evidence="2" id="KW-1185">Reference proteome</keyword>
<organism evidence="1 2">
    <name type="scientific">Lactococcus fujiensis JCM 16395</name>
    <dbReference type="NCBI Taxonomy" id="1291764"/>
    <lineage>
        <taxon>Bacteria</taxon>
        <taxon>Bacillati</taxon>
        <taxon>Bacillota</taxon>
        <taxon>Bacilli</taxon>
        <taxon>Lactobacillales</taxon>
        <taxon>Streptococcaceae</taxon>
        <taxon>Lactococcus</taxon>
    </lineage>
</organism>
<dbReference type="EMBL" id="JXJU01000008">
    <property type="protein sequence ID" value="PCR99473.1"/>
    <property type="molecule type" value="Genomic_DNA"/>
</dbReference>
<protein>
    <submittedName>
        <fullName evidence="1">Uncharacterized protein</fullName>
    </submittedName>
</protein>
<comment type="caution">
    <text evidence="1">The sequence shown here is derived from an EMBL/GenBank/DDBJ whole genome shotgun (WGS) entry which is preliminary data.</text>
</comment>